<dbReference type="HOGENOM" id="CLU_054162_2_0_9"/>
<dbReference type="eggNOG" id="COG0407">
    <property type="taxonomic scope" value="Bacteria"/>
</dbReference>
<dbReference type="PANTHER" id="PTHR47099:SF1">
    <property type="entry name" value="METHYLCOBAMIDE:COM METHYLTRANSFERASE MTBA"/>
    <property type="match status" value="1"/>
</dbReference>
<dbReference type="Proteomes" id="UP000006053">
    <property type="component" value="Chromosome"/>
</dbReference>
<dbReference type="RefSeq" id="WP_014792949.1">
    <property type="nucleotide sequence ID" value="NC_018017.1"/>
</dbReference>
<protein>
    <submittedName>
        <fullName evidence="2">Uroporphyrinogen-III decarboxylase</fullName>
    </submittedName>
</protein>
<dbReference type="EMBL" id="CP003348">
    <property type="protein sequence ID" value="AFL99457.1"/>
    <property type="molecule type" value="Genomic_DNA"/>
</dbReference>
<sequence length="305" mass="34153">MTKIERVLAMISGEAVDKLPKGEFFIEDALVSRLLQLSPSPSPQSVDLEARMKACELLGLDALVFMADQKKPGRPWAELQQWQEESDFFLFSLLDGPFQGVGYTYPDFTDFLMDTMRDKEKIEELVKESIQRSLNLGRAAITSGAHGLFIADDIAYNHGLYISPRIMREMFFPYLKELLQGLSRTAREVTGREIPIFFHSDGDIWLILQDLKEIGFNGIHSLESVMDLAQVREAVGGDMCLMGGYELGWFETGGTSKVDELFKAAMPGRYIFGSSAGILDAGLSPQAVLEVYRYIDKIKCCEGMS</sequence>
<gene>
    <name evidence="2" type="ordered locus">Desde_1024</name>
</gene>
<dbReference type="SUPFAM" id="SSF51726">
    <property type="entry name" value="UROD/MetE-like"/>
    <property type="match status" value="1"/>
</dbReference>
<dbReference type="InterPro" id="IPR000257">
    <property type="entry name" value="Uroporphyrinogen_deCOase"/>
</dbReference>
<dbReference type="PANTHER" id="PTHR47099">
    <property type="entry name" value="METHYLCOBAMIDE:COM METHYLTRANSFERASE MTBA"/>
    <property type="match status" value="1"/>
</dbReference>
<reference evidence="2 3" key="2">
    <citation type="journal article" date="2015" name="J. Bacteriol.">
        <title>Genomic, proteomic, and biochemical analysis of the organohalide respiratory pathway in Desulfitobacterium dehalogenans.</title>
        <authorList>
            <person name="Kruse T."/>
            <person name="van de Pas B.A."/>
            <person name="Atteia A."/>
            <person name="Krab K."/>
            <person name="Hagen W.R."/>
            <person name="Goodwin L."/>
            <person name="Chain P."/>
            <person name="Boeren S."/>
            <person name="Maphosa F."/>
            <person name="Schraa G."/>
            <person name="de Vos W.M."/>
            <person name="van der Oost J."/>
            <person name="Smidt H."/>
            <person name="Stams A.J."/>
        </authorList>
    </citation>
    <scope>NUCLEOTIDE SEQUENCE [LARGE SCALE GENOMIC DNA]</scope>
    <source>
        <strain evidence="3">ATCC 51507 / DSM 9161 / JW/IU-DC1</strain>
    </source>
</reference>
<feature type="domain" description="Uroporphyrinogen decarboxylase (URO-D)" evidence="1">
    <location>
        <begin position="90"/>
        <end position="279"/>
    </location>
</feature>
<dbReference type="InterPro" id="IPR052024">
    <property type="entry name" value="Methanogen_methyltrans"/>
</dbReference>
<evidence type="ECO:0000313" key="3">
    <source>
        <dbReference type="Proteomes" id="UP000006053"/>
    </source>
</evidence>
<keyword evidence="3" id="KW-1185">Reference proteome</keyword>
<dbReference type="AlphaFoldDB" id="I4A673"/>
<dbReference type="Pfam" id="PF01208">
    <property type="entry name" value="URO-D"/>
    <property type="match status" value="1"/>
</dbReference>
<dbReference type="InterPro" id="IPR038071">
    <property type="entry name" value="UROD/MetE-like_sf"/>
</dbReference>
<dbReference type="STRING" id="756499.Desde_1024"/>
<proteinExistence type="predicted"/>
<accession>I4A673</accession>
<dbReference type="KEGG" id="ddh:Desde_1024"/>
<organism evidence="2 3">
    <name type="scientific">Desulfitobacterium dehalogenans (strain ATCC 51507 / DSM 9161 / JW/IU-DC1)</name>
    <dbReference type="NCBI Taxonomy" id="756499"/>
    <lineage>
        <taxon>Bacteria</taxon>
        <taxon>Bacillati</taxon>
        <taxon>Bacillota</taxon>
        <taxon>Clostridia</taxon>
        <taxon>Eubacteriales</taxon>
        <taxon>Desulfitobacteriaceae</taxon>
        <taxon>Desulfitobacterium</taxon>
    </lineage>
</organism>
<name>I4A673_DESDJ</name>
<dbReference type="OrthoDB" id="5502042at2"/>
<evidence type="ECO:0000259" key="1">
    <source>
        <dbReference type="Pfam" id="PF01208"/>
    </source>
</evidence>
<dbReference type="GO" id="GO:0006779">
    <property type="term" value="P:porphyrin-containing compound biosynthetic process"/>
    <property type="evidence" value="ECO:0007669"/>
    <property type="project" value="InterPro"/>
</dbReference>
<dbReference type="GO" id="GO:0004853">
    <property type="term" value="F:uroporphyrinogen decarboxylase activity"/>
    <property type="evidence" value="ECO:0007669"/>
    <property type="project" value="InterPro"/>
</dbReference>
<dbReference type="Gene3D" id="3.20.20.210">
    <property type="match status" value="1"/>
</dbReference>
<evidence type="ECO:0000313" key="2">
    <source>
        <dbReference type="EMBL" id="AFL99457.1"/>
    </source>
</evidence>
<reference evidence="3" key="1">
    <citation type="submission" date="2012-06" db="EMBL/GenBank/DDBJ databases">
        <title>Complete sequence of Desulfitobacterium dehalogenans ATCC 51507.</title>
        <authorList>
            <person name="Lucas S."/>
            <person name="Han J."/>
            <person name="Lapidus A."/>
            <person name="Cheng J.-F."/>
            <person name="Goodwin L."/>
            <person name="Pitluck S."/>
            <person name="Peters L."/>
            <person name="Ovchinnikova G."/>
            <person name="Teshima H."/>
            <person name="Detter J.C."/>
            <person name="Han C."/>
            <person name="Tapia R."/>
            <person name="Land M."/>
            <person name="Hauser L."/>
            <person name="Kyrpides N."/>
            <person name="Ivanova N."/>
            <person name="Pagani I."/>
            <person name="Kruse T."/>
            <person name="de Vos W.M."/>
            <person name="Smidt H."/>
            <person name="Woyke T."/>
        </authorList>
    </citation>
    <scope>NUCLEOTIDE SEQUENCE [LARGE SCALE GENOMIC DNA]</scope>
    <source>
        <strain evidence="3">ATCC 51507 / DSM 9161 / JW/IU-DC1</strain>
    </source>
</reference>